<comment type="caution">
    <text evidence="2">The sequence shown here is derived from an EMBL/GenBank/DDBJ whole genome shotgun (WGS) entry which is preliminary data.</text>
</comment>
<dbReference type="AlphaFoldDB" id="A0A9K3LH08"/>
<reference evidence="2" key="1">
    <citation type="journal article" date="2021" name="Sci. Rep.">
        <title>Diploid genomic architecture of Nitzschia inconspicua, an elite biomass production diatom.</title>
        <authorList>
            <person name="Oliver A."/>
            <person name="Podell S."/>
            <person name="Pinowska A."/>
            <person name="Traller J.C."/>
            <person name="Smith S.R."/>
            <person name="McClure R."/>
            <person name="Beliaev A."/>
            <person name="Bohutskyi P."/>
            <person name="Hill E.A."/>
            <person name="Rabines A."/>
            <person name="Zheng H."/>
            <person name="Allen L.Z."/>
            <person name="Kuo A."/>
            <person name="Grigoriev I.V."/>
            <person name="Allen A.E."/>
            <person name="Hazlebeck D."/>
            <person name="Allen E.E."/>
        </authorList>
    </citation>
    <scope>NUCLEOTIDE SEQUENCE</scope>
    <source>
        <strain evidence="2">Hildebrandi</strain>
    </source>
</reference>
<dbReference type="Proteomes" id="UP000693970">
    <property type="component" value="Unassembled WGS sequence"/>
</dbReference>
<name>A0A9K3LH08_9STRA</name>
<accession>A0A9K3LH08</accession>
<proteinExistence type="predicted"/>
<reference evidence="2" key="2">
    <citation type="submission" date="2021-04" db="EMBL/GenBank/DDBJ databases">
        <authorList>
            <person name="Podell S."/>
        </authorList>
    </citation>
    <scope>NUCLEOTIDE SEQUENCE</scope>
    <source>
        <strain evidence="2">Hildebrandi</strain>
    </source>
</reference>
<keyword evidence="3" id="KW-1185">Reference proteome</keyword>
<gene>
    <name evidence="2" type="ORF">IV203_036589</name>
</gene>
<feature type="region of interest" description="Disordered" evidence="1">
    <location>
        <begin position="1"/>
        <end position="22"/>
    </location>
</feature>
<evidence type="ECO:0000256" key="1">
    <source>
        <dbReference type="SAM" id="MobiDB-lite"/>
    </source>
</evidence>
<evidence type="ECO:0000313" key="2">
    <source>
        <dbReference type="EMBL" id="KAG7361488.1"/>
    </source>
</evidence>
<protein>
    <submittedName>
        <fullName evidence="2">Uncharacterized protein</fullName>
    </submittedName>
</protein>
<evidence type="ECO:0000313" key="3">
    <source>
        <dbReference type="Proteomes" id="UP000693970"/>
    </source>
</evidence>
<sequence length="99" mass="10926">MSEINTDLPRSTDENAFPDLNSDDLVTVEDRKKGTSSSFSLESFVAHSKNRINTTAGRLDATKFVVQVVKKHSQKTEDGTVRILDLVPSSVFSECSFTT</sequence>
<dbReference type="EMBL" id="JAGRRH010000013">
    <property type="protein sequence ID" value="KAG7361488.1"/>
    <property type="molecule type" value="Genomic_DNA"/>
</dbReference>
<organism evidence="2 3">
    <name type="scientific">Nitzschia inconspicua</name>
    <dbReference type="NCBI Taxonomy" id="303405"/>
    <lineage>
        <taxon>Eukaryota</taxon>
        <taxon>Sar</taxon>
        <taxon>Stramenopiles</taxon>
        <taxon>Ochrophyta</taxon>
        <taxon>Bacillariophyta</taxon>
        <taxon>Bacillariophyceae</taxon>
        <taxon>Bacillariophycidae</taxon>
        <taxon>Bacillariales</taxon>
        <taxon>Bacillariaceae</taxon>
        <taxon>Nitzschia</taxon>
    </lineage>
</organism>